<accession>A0A1B2IE43</accession>
<name>A0A1B2IE43_9CAUD</name>
<dbReference type="Proteomes" id="UP000202923">
    <property type="component" value="Genome"/>
</dbReference>
<gene>
    <name evidence="1" type="ORF">KWAN_205</name>
</gene>
<evidence type="ECO:0000313" key="2">
    <source>
        <dbReference type="Proteomes" id="UP000202923"/>
    </source>
</evidence>
<evidence type="ECO:0000313" key="1">
    <source>
        <dbReference type="EMBL" id="ANZ49557.1"/>
    </source>
</evidence>
<dbReference type="KEGG" id="vg:29062049"/>
<sequence>MLEVKNIHDHAKYFVNLMTAFNVDGDALRSMVSTTTKVLELQQMMHRNENVGVIAQAATKISLTWFNHAFRHPLFNKHTQNFFYVKRQLHALDIELQDTSRNYPHDATTRYMVIADPTAGGMEILDLESGERLPAVAAFTTNGALSSGKATINHKEERVWNSSPDARFL</sequence>
<dbReference type="EMBL" id="KX397369">
    <property type="protein sequence ID" value="ANZ49557.1"/>
    <property type="molecule type" value="Genomic_DNA"/>
</dbReference>
<dbReference type="GeneID" id="29062049"/>
<protein>
    <submittedName>
        <fullName evidence="1">Uncharacterized protein</fullName>
    </submittedName>
</protein>
<dbReference type="RefSeq" id="YP_009278810.1">
    <property type="nucleotide sequence ID" value="NC_031010.1"/>
</dbReference>
<reference evidence="1 2" key="1">
    <citation type="submission" date="2016-06" db="EMBL/GenBank/DDBJ databases">
        <authorList>
            <person name="Kjaerup R.B."/>
            <person name="Dalgaard T.S."/>
            <person name="Juul-Madsen H.R."/>
        </authorList>
    </citation>
    <scope>NUCLEOTIDE SEQUENCE [LARGE SCALE GENOMIC DNA]</scope>
</reference>
<proteinExistence type="predicted"/>
<organism evidence="1 2">
    <name type="scientific">Erwinia phage vB_EamM_Kwan</name>
    <dbReference type="NCBI Taxonomy" id="1883374"/>
    <lineage>
        <taxon>Viruses</taxon>
        <taxon>Duplodnaviria</taxon>
        <taxon>Heunggongvirae</taxon>
        <taxon>Uroviricota</taxon>
        <taxon>Caudoviricetes</taxon>
        <taxon>Chimalliviridae</taxon>
        <taxon>Wellingtonvirus</taxon>
        <taxon>Wellingtonvirus wellington</taxon>
    </lineage>
</organism>